<dbReference type="GO" id="GO:0005544">
    <property type="term" value="F:calcium-dependent phospholipid binding"/>
    <property type="evidence" value="ECO:0007669"/>
    <property type="project" value="UniProtKB-KW"/>
</dbReference>
<dbReference type="FunFam" id="1.10.220.10:FF:000001">
    <property type="entry name" value="Annexin"/>
    <property type="match status" value="1"/>
</dbReference>
<dbReference type="GO" id="GO:0005634">
    <property type="term" value="C:nucleus"/>
    <property type="evidence" value="ECO:0007669"/>
    <property type="project" value="TreeGrafter"/>
</dbReference>
<evidence type="ECO:0000256" key="1">
    <source>
        <dbReference type="ARBA" id="ARBA00007831"/>
    </source>
</evidence>
<dbReference type="InterPro" id="IPR018502">
    <property type="entry name" value="Annexin_repeat"/>
</dbReference>
<dbReference type="EMBL" id="JADBJN010000001">
    <property type="protein sequence ID" value="KAG5683032.1"/>
    <property type="molecule type" value="Genomic_DNA"/>
</dbReference>
<evidence type="ECO:0000256" key="4">
    <source>
        <dbReference type="ARBA" id="ARBA00023216"/>
    </source>
</evidence>
<dbReference type="AlphaFoldDB" id="A0A9J6CM51"/>
<sequence length="408" mass="46111">MFPFGSGATSTSIKISPYCDKFVNSNEGYLPMRIKVPFGAGYFNDNNSISISTKQNQFYDNYQQSQSLRLYPDLNDFSPHFHSTSVYACQGTPTVLPKENFDAHADSAALRKAMKGWGCNDEELIEILCRRSNDQRQQIQKVFKTDYGKDLIENIKSETRGNFEDLLVALLTPTLDFYCKEIYDACAGIGTDEDALVEVFCTLSNNEITMIRDRYRELYGKDLENVLIGETSGNFKRLLVSLVNANRDESGITDIEKAKADATALLRAGELRAGTDESTFNSILCQRNYQQLKLIFDEYEKMTGHSFAKAIENEFSGDIKDGFLAIFQVITNKHEFFARRLHKSMAGLGTTDKQLIRLVVTRCEIDMGEIKEAFQRLFGESLRDMIKGDTSGSYKHALYALIGEQRSS</sequence>
<dbReference type="GO" id="GO:0012506">
    <property type="term" value="C:vesicle membrane"/>
    <property type="evidence" value="ECO:0007669"/>
    <property type="project" value="TreeGrafter"/>
</dbReference>
<evidence type="ECO:0000256" key="6">
    <source>
        <dbReference type="RuleBase" id="RU003540"/>
    </source>
</evidence>
<dbReference type="PROSITE" id="PS51897">
    <property type="entry name" value="ANNEXIN_2"/>
    <property type="match status" value="4"/>
</dbReference>
<dbReference type="Proteomes" id="UP001107558">
    <property type="component" value="Chromosome 1"/>
</dbReference>
<gene>
    <name evidence="7" type="ORF">PVAND_012341</name>
</gene>
<evidence type="ECO:0000313" key="8">
    <source>
        <dbReference type="Proteomes" id="UP001107558"/>
    </source>
</evidence>
<dbReference type="PRINTS" id="PR00196">
    <property type="entry name" value="ANNEXIN"/>
</dbReference>
<keyword evidence="2 6" id="KW-0677">Repeat</keyword>
<dbReference type="GO" id="GO:0005886">
    <property type="term" value="C:plasma membrane"/>
    <property type="evidence" value="ECO:0007669"/>
    <property type="project" value="TreeGrafter"/>
</dbReference>
<dbReference type="GO" id="GO:0005509">
    <property type="term" value="F:calcium ion binding"/>
    <property type="evidence" value="ECO:0007669"/>
    <property type="project" value="InterPro"/>
</dbReference>
<dbReference type="PANTHER" id="PTHR10502">
    <property type="entry name" value="ANNEXIN"/>
    <property type="match status" value="1"/>
</dbReference>
<dbReference type="Gene3D" id="1.10.220.10">
    <property type="entry name" value="Annexin"/>
    <property type="match status" value="4"/>
</dbReference>
<proteinExistence type="inferred from homology"/>
<dbReference type="PROSITE" id="PS00223">
    <property type="entry name" value="ANNEXIN_1"/>
    <property type="match status" value="1"/>
</dbReference>
<dbReference type="Pfam" id="PF00191">
    <property type="entry name" value="Annexin"/>
    <property type="match status" value="4"/>
</dbReference>
<dbReference type="SMART" id="SM00335">
    <property type="entry name" value="ANX"/>
    <property type="match status" value="4"/>
</dbReference>
<reference evidence="7" key="1">
    <citation type="submission" date="2021-03" db="EMBL/GenBank/DDBJ databases">
        <title>Chromosome level genome of the anhydrobiotic midge Polypedilum vanderplanki.</title>
        <authorList>
            <person name="Yoshida Y."/>
            <person name="Kikawada T."/>
            <person name="Gusev O."/>
        </authorList>
    </citation>
    <scope>NUCLEOTIDE SEQUENCE</scope>
    <source>
        <strain evidence="7">NIAS01</strain>
        <tissue evidence="7">Whole body or cell culture</tissue>
    </source>
</reference>
<dbReference type="InterPro" id="IPR018252">
    <property type="entry name" value="Annexin_repeat_CS"/>
</dbReference>
<dbReference type="GO" id="GO:0001786">
    <property type="term" value="F:phosphatidylserine binding"/>
    <property type="evidence" value="ECO:0007669"/>
    <property type="project" value="TreeGrafter"/>
</dbReference>
<name>A0A9J6CM51_POLVA</name>
<evidence type="ECO:0000313" key="7">
    <source>
        <dbReference type="EMBL" id="KAG5683032.1"/>
    </source>
</evidence>
<evidence type="ECO:0000256" key="5">
    <source>
        <dbReference type="ARBA" id="ARBA00023302"/>
    </source>
</evidence>
<keyword evidence="5 6" id="KW-0111">Calcium/phospholipid-binding</keyword>
<comment type="domain">
    <text evidence="6">A pair of annexin repeats may form one binding site for calcium and phospholipid.</text>
</comment>
<protein>
    <recommendedName>
        <fullName evidence="6">Annexin</fullName>
    </recommendedName>
</protein>
<keyword evidence="3 6" id="KW-0106">Calcium</keyword>
<accession>A0A9J6CM51</accession>
<organism evidence="7 8">
    <name type="scientific">Polypedilum vanderplanki</name>
    <name type="common">Sleeping chironomid midge</name>
    <dbReference type="NCBI Taxonomy" id="319348"/>
    <lineage>
        <taxon>Eukaryota</taxon>
        <taxon>Metazoa</taxon>
        <taxon>Ecdysozoa</taxon>
        <taxon>Arthropoda</taxon>
        <taxon>Hexapoda</taxon>
        <taxon>Insecta</taxon>
        <taxon>Pterygota</taxon>
        <taxon>Neoptera</taxon>
        <taxon>Endopterygota</taxon>
        <taxon>Diptera</taxon>
        <taxon>Nematocera</taxon>
        <taxon>Chironomoidea</taxon>
        <taxon>Chironomidae</taxon>
        <taxon>Chironominae</taxon>
        <taxon>Polypedilum</taxon>
        <taxon>Polypedilum</taxon>
    </lineage>
</organism>
<keyword evidence="4 6" id="KW-0041">Annexin</keyword>
<dbReference type="InterPro" id="IPR037104">
    <property type="entry name" value="Annexin_sf"/>
</dbReference>
<dbReference type="InterPro" id="IPR001464">
    <property type="entry name" value="Annexin"/>
</dbReference>
<keyword evidence="8" id="KW-1185">Reference proteome</keyword>
<dbReference type="FunFam" id="1.10.220.10:FF:000010">
    <property type="entry name" value="Annexin"/>
    <property type="match status" value="1"/>
</dbReference>
<dbReference type="SUPFAM" id="SSF47874">
    <property type="entry name" value="Annexin"/>
    <property type="match status" value="1"/>
</dbReference>
<comment type="caution">
    <text evidence="7">The sequence shown here is derived from an EMBL/GenBank/DDBJ whole genome shotgun (WGS) entry which is preliminary data.</text>
</comment>
<evidence type="ECO:0000256" key="3">
    <source>
        <dbReference type="ARBA" id="ARBA00022837"/>
    </source>
</evidence>
<dbReference type="FunFam" id="1.10.220.10:FF:000004">
    <property type="entry name" value="Annexin"/>
    <property type="match status" value="1"/>
</dbReference>
<dbReference type="PANTHER" id="PTHR10502:SF102">
    <property type="entry name" value="ANNEXIN B11"/>
    <property type="match status" value="1"/>
</dbReference>
<comment type="similarity">
    <text evidence="1 6">Belongs to the annexin family.</text>
</comment>
<evidence type="ECO:0000256" key="2">
    <source>
        <dbReference type="ARBA" id="ARBA00022737"/>
    </source>
</evidence>
<dbReference type="OrthoDB" id="37886at2759"/>
<dbReference type="GO" id="GO:0005737">
    <property type="term" value="C:cytoplasm"/>
    <property type="evidence" value="ECO:0007669"/>
    <property type="project" value="TreeGrafter"/>
</dbReference>
<dbReference type="FunFam" id="1.10.220.10:FF:000002">
    <property type="entry name" value="Annexin"/>
    <property type="match status" value="1"/>
</dbReference>